<protein>
    <submittedName>
        <fullName evidence="7">Biotin transport system permease protein</fullName>
    </submittedName>
    <submittedName>
        <fullName evidence="6">Energy-coupling factor transporter transmembrane protein EcfT</fullName>
    </submittedName>
</protein>
<name>A0A1H5WBP6_9EURY</name>
<dbReference type="PANTHER" id="PTHR34857:SF2">
    <property type="entry name" value="SLL0384 PROTEIN"/>
    <property type="match status" value="1"/>
</dbReference>
<dbReference type="PANTHER" id="PTHR34857">
    <property type="entry name" value="SLL0384 PROTEIN"/>
    <property type="match status" value="1"/>
</dbReference>
<dbReference type="AlphaFoldDB" id="A0A1H5WBP6"/>
<dbReference type="Proteomes" id="UP000296733">
    <property type="component" value="Chromosome"/>
</dbReference>
<evidence type="ECO:0000256" key="1">
    <source>
        <dbReference type="ARBA" id="ARBA00004141"/>
    </source>
</evidence>
<evidence type="ECO:0000313" key="9">
    <source>
        <dbReference type="Proteomes" id="UP000296733"/>
    </source>
</evidence>
<evidence type="ECO:0000313" key="8">
    <source>
        <dbReference type="Proteomes" id="UP000236740"/>
    </source>
</evidence>
<proteinExistence type="predicted"/>
<keyword evidence="2" id="KW-1003">Cell membrane</keyword>
<reference evidence="7 8" key="1">
    <citation type="submission" date="2016-10" db="EMBL/GenBank/DDBJ databases">
        <authorList>
            <person name="de Groot N.N."/>
        </authorList>
    </citation>
    <scope>NUCLEOTIDE SEQUENCE [LARGE SCALE GENOMIC DNA]</scope>
    <source>
        <strain evidence="7 8">CGMCC 1.10331</strain>
    </source>
</reference>
<evidence type="ECO:0000313" key="6">
    <source>
        <dbReference type="EMBL" id="QCC46491.1"/>
    </source>
</evidence>
<sequence length="253" mass="26708">MLTYTPGDSLAHRLDPRTKLLAQAAFAAAAFAHTTPRGLLWATVVAAAFLAAGRLSPLRAVRGYLPALPFLAAGPLVSVVDVEVTGVAEAATWPVGNGGAAWSLGIDPAAATDPLLASYRVLLILLVSAVYLHTTPVRDSRAAIQRLVPGRGGRLLGVGVALVFRFLPLLRSDLRSVREASAARLGTERPLRERMRLVAAAGIRRAFGRADRLALALRARCFAWNPTLPALRFGRVDLLGLLVAAALTGSIAF</sequence>
<dbReference type="RefSeq" id="WP_103990911.1">
    <property type="nucleotide sequence ID" value="NZ_CP031311.1"/>
</dbReference>
<dbReference type="Proteomes" id="UP000236740">
    <property type="component" value="Unassembled WGS sequence"/>
</dbReference>
<dbReference type="EMBL" id="CP031311">
    <property type="protein sequence ID" value="QCC46491.1"/>
    <property type="molecule type" value="Genomic_DNA"/>
</dbReference>
<dbReference type="InterPro" id="IPR051611">
    <property type="entry name" value="ECF_transporter_component"/>
</dbReference>
<keyword evidence="8" id="KW-1185">Reference proteome</keyword>
<keyword evidence="5" id="KW-0472">Membrane</keyword>
<dbReference type="EMBL" id="FNVN01000001">
    <property type="protein sequence ID" value="SEF96813.1"/>
    <property type="molecule type" value="Genomic_DNA"/>
</dbReference>
<organism evidence="7 8">
    <name type="scientific">Halobellus limi</name>
    <dbReference type="NCBI Taxonomy" id="699433"/>
    <lineage>
        <taxon>Archaea</taxon>
        <taxon>Methanobacteriati</taxon>
        <taxon>Methanobacteriota</taxon>
        <taxon>Stenosarchaea group</taxon>
        <taxon>Halobacteria</taxon>
        <taxon>Halobacteriales</taxon>
        <taxon>Haloferacaceae</taxon>
        <taxon>Halobellus</taxon>
    </lineage>
</organism>
<gene>
    <name evidence="6" type="ORF">DV707_01690</name>
    <name evidence="7" type="ORF">SAMN04488133_1220</name>
</gene>
<keyword evidence="4" id="KW-1133">Transmembrane helix</keyword>
<dbReference type="OrthoDB" id="204634at2157"/>
<dbReference type="CDD" id="cd16914">
    <property type="entry name" value="EcfT"/>
    <property type="match status" value="1"/>
</dbReference>
<dbReference type="KEGG" id="hlm:DV707_01690"/>
<reference evidence="6 9" key="2">
    <citation type="journal article" date="2019" name="Nat. Commun.">
        <title>A new type of DNA phosphorothioation-based antiviral system in archaea.</title>
        <authorList>
            <person name="Xiong L."/>
            <person name="Liu S."/>
            <person name="Chen S."/>
            <person name="Xiao Y."/>
            <person name="Zhu B."/>
            <person name="Gao Y."/>
            <person name="Zhang Y."/>
            <person name="Chen B."/>
            <person name="Luo J."/>
            <person name="Deng Z."/>
            <person name="Chen X."/>
            <person name="Wang L."/>
            <person name="Chen S."/>
        </authorList>
    </citation>
    <scope>NUCLEOTIDE SEQUENCE [LARGE SCALE GENOMIC DNA]</scope>
    <source>
        <strain evidence="6 9">CGMCC 1.10331</strain>
    </source>
</reference>
<dbReference type="InterPro" id="IPR003339">
    <property type="entry name" value="ABC/ECF_trnsptr_transmembrane"/>
</dbReference>
<dbReference type="GO" id="GO:0005886">
    <property type="term" value="C:plasma membrane"/>
    <property type="evidence" value="ECO:0007669"/>
    <property type="project" value="UniProtKB-ARBA"/>
</dbReference>
<dbReference type="GeneID" id="39856758"/>
<evidence type="ECO:0000256" key="2">
    <source>
        <dbReference type="ARBA" id="ARBA00022475"/>
    </source>
</evidence>
<evidence type="ECO:0000256" key="5">
    <source>
        <dbReference type="ARBA" id="ARBA00023136"/>
    </source>
</evidence>
<evidence type="ECO:0000256" key="4">
    <source>
        <dbReference type="ARBA" id="ARBA00022989"/>
    </source>
</evidence>
<accession>A0A1H5WBP6</accession>
<keyword evidence="3 6" id="KW-0812">Transmembrane</keyword>
<evidence type="ECO:0000256" key="3">
    <source>
        <dbReference type="ARBA" id="ARBA00022692"/>
    </source>
</evidence>
<evidence type="ECO:0000313" key="7">
    <source>
        <dbReference type="EMBL" id="SEF96813.1"/>
    </source>
</evidence>
<dbReference type="Pfam" id="PF02361">
    <property type="entry name" value="CbiQ"/>
    <property type="match status" value="1"/>
</dbReference>
<comment type="subcellular location">
    <subcellularLocation>
        <location evidence="1">Membrane</location>
        <topology evidence="1">Multi-pass membrane protein</topology>
    </subcellularLocation>
</comment>